<proteinExistence type="predicted"/>
<comment type="caution">
    <text evidence="2">The sequence shown here is derived from an EMBL/GenBank/DDBJ whole genome shotgun (WGS) entry which is preliminary data.</text>
</comment>
<feature type="region of interest" description="Disordered" evidence="1">
    <location>
        <begin position="128"/>
        <end position="217"/>
    </location>
</feature>
<evidence type="ECO:0000313" key="3">
    <source>
        <dbReference type="Proteomes" id="UP001232750"/>
    </source>
</evidence>
<reference evidence="2 3" key="1">
    <citation type="submission" date="2023-05" db="EMBL/GenBank/DDBJ databases">
        <title>Gordonibacter KGMB12511T sp. nov., isolated from faeces of healthy Korean.</title>
        <authorList>
            <person name="Kim H.S."/>
            <person name="Kim J.-S."/>
            <person name="Suh M.K."/>
            <person name="Eom M.K."/>
            <person name="Do H.E."/>
            <person name="Lee J.-S."/>
        </authorList>
    </citation>
    <scope>NUCLEOTIDE SEQUENCE [LARGE SCALE GENOMIC DNA]</scope>
    <source>
        <strain evidence="2 3">KGMB12511</strain>
    </source>
</reference>
<gene>
    <name evidence="2" type="ORF">QNJ86_03625</name>
</gene>
<sequence length="397" mass="43290">MGNVIHRGRGSFTHVENTVFFDRSLSLKAKGIYCQIRSLEGNPEWVFTIRGFASLVRDGIDAVTAGIRELESAGYIIRARKRGASGRFLKADEATWVTLDDPAMHAAVSDELRAEGYAILSEFDRNRPAPRAAEAAEGGDGAGKAQIAPRSGKPVSGEAPSGRPTSGKTRSGKSRSGESGAINYSRDKTTEPNQRPLSSSPREAEGEGGGGAFEPYRRGEFPEEFERLCAMSLKPVTALRFKRDCHEAWRRKVASGLLPGQIADAYAAYAKDYWLRNGDDRRLAKNLLRWIEGEDGLAAWADEPIPPDVLGCDGEPLDMPGLAKADPGFAALWRKVESRRAVVRSLLYDERPGATEEDVAERCAADGPYGRYMAACEERYDRYLALCGLAVGGRRAS</sequence>
<dbReference type="EMBL" id="JASJEU010000007">
    <property type="protein sequence ID" value="MDJ1649883.1"/>
    <property type="molecule type" value="Genomic_DNA"/>
</dbReference>
<protein>
    <recommendedName>
        <fullName evidence="4">Helix-turn-helix domain-containing protein</fullName>
    </recommendedName>
</protein>
<accession>A0ABT7DK38</accession>
<dbReference type="RefSeq" id="WP_283831230.1">
    <property type="nucleotide sequence ID" value="NZ_JASJEU010000007.1"/>
</dbReference>
<evidence type="ECO:0000256" key="1">
    <source>
        <dbReference type="SAM" id="MobiDB-lite"/>
    </source>
</evidence>
<feature type="compositionally biased region" description="Polar residues" evidence="1">
    <location>
        <begin position="191"/>
        <end position="201"/>
    </location>
</feature>
<evidence type="ECO:0000313" key="2">
    <source>
        <dbReference type="EMBL" id="MDJ1649883.1"/>
    </source>
</evidence>
<organism evidence="2 3">
    <name type="scientific">Gordonibacter faecis</name>
    <dbReference type="NCBI Taxonomy" id="3047475"/>
    <lineage>
        <taxon>Bacteria</taxon>
        <taxon>Bacillati</taxon>
        <taxon>Actinomycetota</taxon>
        <taxon>Coriobacteriia</taxon>
        <taxon>Eggerthellales</taxon>
        <taxon>Eggerthellaceae</taxon>
        <taxon>Gordonibacter</taxon>
    </lineage>
</organism>
<evidence type="ECO:0008006" key="4">
    <source>
        <dbReference type="Google" id="ProtNLM"/>
    </source>
</evidence>
<dbReference type="Proteomes" id="UP001232750">
    <property type="component" value="Unassembled WGS sequence"/>
</dbReference>
<name>A0ABT7DK38_9ACTN</name>
<keyword evidence="3" id="KW-1185">Reference proteome</keyword>